<feature type="binding site" description="in other chain" evidence="10">
    <location>
        <position position="290"/>
    </location>
    <ligand>
        <name>L-methionine</name>
        <dbReference type="ChEBI" id="CHEBI:57844"/>
        <note>ligand shared between two neighboring subunits</note>
    </ligand>
</feature>
<evidence type="ECO:0000256" key="2">
    <source>
        <dbReference type="ARBA" id="ARBA00009685"/>
    </source>
</evidence>
<keyword evidence="5 10" id="KW-0479">Metal-binding</keyword>
<keyword evidence="8 10" id="KW-0460">Magnesium</keyword>
<feature type="binding site" evidence="10">
    <location>
        <position position="286"/>
    </location>
    <ligand>
        <name>ATP</name>
        <dbReference type="ChEBI" id="CHEBI:30616"/>
        <note>ligand shared between two neighboring subunits</note>
    </ligand>
</feature>
<dbReference type="GO" id="GO:0006556">
    <property type="term" value="P:S-adenosylmethionine biosynthetic process"/>
    <property type="evidence" value="ECO:0007669"/>
    <property type="project" value="UniProtKB-UniRule"/>
</dbReference>
<dbReference type="InterPro" id="IPR002133">
    <property type="entry name" value="S-AdoMet_synthetase"/>
</dbReference>
<evidence type="ECO:0000313" key="17">
    <source>
        <dbReference type="Proteomes" id="UP000197361"/>
    </source>
</evidence>
<keyword evidence="17" id="KW-1185">Reference proteome</keyword>
<dbReference type="GO" id="GO:0006730">
    <property type="term" value="P:one-carbon metabolic process"/>
    <property type="evidence" value="ECO:0007669"/>
    <property type="project" value="UniProtKB-KW"/>
</dbReference>
<sequence>MRNSFLFTSESVSEGHPDKVADQISDSIVDLFLSKDPEARVACETLTTTQLVVLAGEIRGNGIMDEDGNWAPGVPEEVEAAVRATVREIGYEQSGFHWQTFRFENNLHPQSAHIAQGVDAGENKDEGAGDQGIMFGYASDETPDLMPATLDYSHKILERMAIDRKAGTAPFLEPDAKSQVTLRYANERPVEATAIVVSTQHAPGYFFHNGEGDEAKYTELRKYVLGVIADVLPAELLTANTVYHINPTGCFEIGGPDGDAGLTGRKIIVDTYGGAAPHGGGAFSGKDPTKVDRSAAYITRYLAKNIVAAGLARRCTIQLSYAIGVAEPLSIYVDLHGTGTIEESRIEAAIPQLVRLTPKGIRTHLGLNKPIYKQTAAYGHFGRTADGDAFPWERTDLVEQLKSALAA</sequence>
<feature type="binding site" evidence="10">
    <location>
        <position position="44"/>
    </location>
    <ligand>
        <name>K(+)</name>
        <dbReference type="ChEBI" id="CHEBI:29103"/>
    </ligand>
</feature>
<comment type="catalytic activity">
    <reaction evidence="10">
        <text>L-methionine + ATP + H2O = S-adenosyl-L-methionine + phosphate + diphosphate</text>
        <dbReference type="Rhea" id="RHEA:21080"/>
        <dbReference type="ChEBI" id="CHEBI:15377"/>
        <dbReference type="ChEBI" id="CHEBI:30616"/>
        <dbReference type="ChEBI" id="CHEBI:33019"/>
        <dbReference type="ChEBI" id="CHEBI:43474"/>
        <dbReference type="ChEBI" id="CHEBI:57844"/>
        <dbReference type="ChEBI" id="CHEBI:59789"/>
        <dbReference type="EC" id="2.5.1.6"/>
    </reaction>
</comment>
<feature type="binding site" evidence="10">
    <location>
        <position position="282"/>
    </location>
    <ligand>
        <name>ATP</name>
        <dbReference type="ChEBI" id="CHEBI:30616"/>
        <note>ligand shared between two neighboring subunits</note>
    </ligand>
</feature>
<feature type="binding site" description="in other chain" evidence="10">
    <location>
        <position position="110"/>
    </location>
    <ligand>
        <name>L-methionine</name>
        <dbReference type="ChEBI" id="CHEBI:57844"/>
        <note>ligand shared between two neighboring subunits</note>
    </ligand>
</feature>
<dbReference type="NCBIfam" id="TIGR01034">
    <property type="entry name" value="metK"/>
    <property type="match status" value="1"/>
</dbReference>
<dbReference type="GO" id="GO:0005737">
    <property type="term" value="C:cytoplasm"/>
    <property type="evidence" value="ECO:0007669"/>
    <property type="project" value="UniProtKB-SubCell"/>
</dbReference>
<dbReference type="AlphaFoldDB" id="A0A246K3I0"/>
<dbReference type="Pfam" id="PF02772">
    <property type="entry name" value="S-AdoMet_synt_M"/>
    <property type="match status" value="1"/>
</dbReference>
<dbReference type="InterPro" id="IPR022628">
    <property type="entry name" value="S-AdoMet_synt_N"/>
</dbReference>
<keyword evidence="7 10" id="KW-0067">ATP-binding</keyword>
<dbReference type="EC" id="2.5.1.6" evidence="10"/>
<keyword evidence="10" id="KW-0963">Cytoplasm</keyword>
<comment type="similarity">
    <text evidence="2 10 12">Belongs to the AdoMet synthase family.</text>
</comment>
<reference evidence="16 17" key="1">
    <citation type="journal article" date="2010" name="Int. J. Syst. Evol. Microbiol.">
        <title>Sphingopyxis bauzanensis sp. nov., a psychrophilic bacterium isolated from soil.</title>
        <authorList>
            <person name="Zhang D.C."/>
            <person name="Liu H.C."/>
            <person name="Xin Y.H."/>
            <person name="Zhou Y.G."/>
            <person name="Schinner F."/>
            <person name="Margesin R."/>
        </authorList>
    </citation>
    <scope>NUCLEOTIDE SEQUENCE [LARGE SCALE GENOMIC DNA]</scope>
    <source>
        <strain evidence="16 17">DSM 22271</strain>
    </source>
</reference>
<evidence type="ECO:0000256" key="7">
    <source>
        <dbReference type="ARBA" id="ARBA00022840"/>
    </source>
</evidence>
<dbReference type="Gene3D" id="3.30.300.10">
    <property type="match status" value="3"/>
</dbReference>
<evidence type="ECO:0000256" key="10">
    <source>
        <dbReference type="HAMAP-Rule" id="MF_00086"/>
    </source>
</evidence>
<feature type="region of interest" description="Flexible loop" evidence="10">
    <location>
        <begin position="110"/>
        <end position="120"/>
    </location>
</feature>
<evidence type="ECO:0000256" key="11">
    <source>
        <dbReference type="RuleBase" id="RU000542"/>
    </source>
</evidence>
<accession>A0A246K3I0</accession>
<dbReference type="InterPro" id="IPR022631">
    <property type="entry name" value="ADOMET_SYNTHASE_CS"/>
</dbReference>
<dbReference type="Pfam" id="PF02773">
    <property type="entry name" value="S-AdoMet_synt_C"/>
    <property type="match status" value="1"/>
</dbReference>
<comment type="cofactor">
    <cofactor evidence="10">
        <name>K(+)</name>
        <dbReference type="ChEBI" id="CHEBI:29103"/>
    </cofactor>
    <text evidence="10">Binds 1 potassium ion per subunit.</text>
</comment>
<protein>
    <recommendedName>
        <fullName evidence="10">S-adenosylmethionine synthase</fullName>
        <shortName evidence="10">AdoMet synthase</shortName>
        <ecNumber evidence="10">2.5.1.6</ecNumber>
    </recommendedName>
    <alternativeName>
        <fullName evidence="10">MAT</fullName>
    </alternativeName>
    <alternativeName>
        <fullName evidence="10">Methionine adenosyltransferase</fullName>
    </alternativeName>
</protein>
<dbReference type="PANTHER" id="PTHR11964">
    <property type="entry name" value="S-ADENOSYLMETHIONINE SYNTHETASE"/>
    <property type="match status" value="1"/>
</dbReference>
<keyword evidence="4 10" id="KW-0808">Transferase</keyword>
<evidence type="ECO:0000256" key="8">
    <source>
        <dbReference type="ARBA" id="ARBA00022842"/>
    </source>
</evidence>
<evidence type="ECO:0000256" key="5">
    <source>
        <dbReference type="ARBA" id="ARBA00022723"/>
    </source>
</evidence>
<feature type="binding site" evidence="10">
    <location>
        <position position="259"/>
    </location>
    <ligand>
        <name>ATP</name>
        <dbReference type="ChEBI" id="CHEBI:30616"/>
        <note>ligand shared between two neighboring subunits</note>
    </ligand>
</feature>
<feature type="domain" description="S-adenosylmethionine synthetase C-terminal" evidence="15">
    <location>
        <begin position="253"/>
        <end position="394"/>
    </location>
</feature>
<dbReference type="PROSITE" id="PS00376">
    <property type="entry name" value="ADOMET_SYNTHASE_1"/>
    <property type="match status" value="1"/>
</dbReference>
<dbReference type="GO" id="GO:0000287">
    <property type="term" value="F:magnesium ion binding"/>
    <property type="evidence" value="ECO:0007669"/>
    <property type="project" value="UniProtKB-UniRule"/>
</dbReference>
<feature type="binding site" description="in other chain" evidence="10">
    <location>
        <position position="16"/>
    </location>
    <ligand>
        <name>ATP</name>
        <dbReference type="ChEBI" id="CHEBI:30616"/>
        <note>ligand shared between two neighboring subunits</note>
    </ligand>
</feature>
<dbReference type="SUPFAM" id="SSF55973">
    <property type="entry name" value="S-adenosylmethionine synthetase"/>
    <property type="match status" value="3"/>
</dbReference>
<evidence type="ECO:0000256" key="6">
    <source>
        <dbReference type="ARBA" id="ARBA00022741"/>
    </source>
</evidence>
<feature type="domain" description="S-adenosylmethionine synthetase central" evidence="14">
    <location>
        <begin position="126"/>
        <end position="251"/>
    </location>
</feature>
<evidence type="ECO:0000259" key="13">
    <source>
        <dbReference type="Pfam" id="PF00438"/>
    </source>
</evidence>
<evidence type="ECO:0000256" key="9">
    <source>
        <dbReference type="ARBA" id="ARBA00022958"/>
    </source>
</evidence>
<feature type="binding site" evidence="10">
    <location>
        <position position="259"/>
    </location>
    <ligand>
        <name>L-methionine</name>
        <dbReference type="ChEBI" id="CHEBI:57844"/>
        <note>ligand shared between two neighboring subunits</note>
    </ligand>
</feature>
<dbReference type="RefSeq" id="WP_088440240.1">
    <property type="nucleotide sequence ID" value="NZ_BMMC01000001.1"/>
</dbReference>
<dbReference type="InterPro" id="IPR022630">
    <property type="entry name" value="S-AdoMet_synt_C"/>
</dbReference>
<dbReference type="Pfam" id="PF00438">
    <property type="entry name" value="S-AdoMet_synt_N"/>
    <property type="match status" value="1"/>
</dbReference>
<proteinExistence type="inferred from homology"/>
<keyword evidence="3 10" id="KW-0554">One-carbon metabolism</keyword>
<dbReference type="PROSITE" id="PS00377">
    <property type="entry name" value="ADOMET_SYNTHASE_2"/>
    <property type="match status" value="1"/>
</dbReference>
<evidence type="ECO:0000259" key="14">
    <source>
        <dbReference type="Pfam" id="PF02772"/>
    </source>
</evidence>
<comment type="subunit">
    <text evidence="10">Homotetramer; dimer of dimers.</text>
</comment>
<dbReference type="CDD" id="cd18079">
    <property type="entry name" value="S-AdoMet_synt"/>
    <property type="match status" value="1"/>
</dbReference>
<dbReference type="EMBL" id="NISK01000001">
    <property type="protein sequence ID" value="OWQ99497.1"/>
    <property type="molecule type" value="Genomic_DNA"/>
</dbReference>
<evidence type="ECO:0000256" key="12">
    <source>
        <dbReference type="RuleBase" id="RU004462"/>
    </source>
</evidence>
<name>A0A246K3I0_9SPHN</name>
<feature type="binding site" description="in other chain" evidence="10">
    <location>
        <position position="57"/>
    </location>
    <ligand>
        <name>L-methionine</name>
        <dbReference type="ChEBI" id="CHEBI:57844"/>
        <note>ligand shared between two neighboring subunits</note>
    </ligand>
</feature>
<feature type="binding site" description="in other chain" evidence="10">
    <location>
        <begin position="265"/>
        <end position="266"/>
    </location>
    <ligand>
        <name>ATP</name>
        <dbReference type="ChEBI" id="CHEBI:30616"/>
        <note>ligand shared between two neighboring subunits</note>
    </ligand>
</feature>
<comment type="function">
    <text evidence="10">Catalyzes the formation of S-adenosylmethionine (AdoMet) from methionine and ATP. The overall synthetic reaction is composed of two sequential steps, AdoMet formation and the subsequent tripolyphosphate hydrolysis which occurs prior to release of AdoMet from the enzyme.</text>
</comment>
<comment type="pathway">
    <text evidence="1 10">Amino-acid biosynthesis; S-adenosyl-L-methionine biosynthesis; S-adenosyl-L-methionine from L-methionine: step 1/1.</text>
</comment>
<evidence type="ECO:0000256" key="3">
    <source>
        <dbReference type="ARBA" id="ARBA00022563"/>
    </source>
</evidence>
<comment type="subcellular location">
    <subcellularLocation>
        <location evidence="10 11">Cytoplasm</location>
    </subcellularLocation>
</comment>
<feature type="domain" description="S-adenosylmethionine synthetase N-terminal" evidence="13">
    <location>
        <begin position="5"/>
        <end position="112"/>
    </location>
</feature>
<comment type="cofactor">
    <cofactor evidence="10">
        <name>Mg(2+)</name>
        <dbReference type="ChEBI" id="CHEBI:18420"/>
    </cofactor>
    <text evidence="10">Binds 2 divalent ions per subunit.</text>
</comment>
<dbReference type="Proteomes" id="UP000197361">
    <property type="component" value="Unassembled WGS sequence"/>
</dbReference>
<dbReference type="GO" id="GO:0004478">
    <property type="term" value="F:methionine adenosyltransferase activity"/>
    <property type="evidence" value="ECO:0007669"/>
    <property type="project" value="UniProtKB-UniRule"/>
</dbReference>
<comment type="caution">
    <text evidence="10">Lacks conserved residue(s) required for the propagation of feature annotation.</text>
</comment>
<gene>
    <name evidence="10" type="primary">metK</name>
    <name evidence="16" type="ORF">CDQ92_05100</name>
</gene>
<dbReference type="InterPro" id="IPR022629">
    <property type="entry name" value="S-AdoMet_synt_central"/>
</dbReference>
<keyword evidence="6 10" id="KW-0547">Nucleotide-binding</keyword>
<organism evidence="16 17">
    <name type="scientific">Sphingopyxis bauzanensis</name>
    <dbReference type="NCBI Taxonomy" id="651663"/>
    <lineage>
        <taxon>Bacteria</taxon>
        <taxon>Pseudomonadati</taxon>
        <taxon>Pseudomonadota</taxon>
        <taxon>Alphaproteobacteria</taxon>
        <taxon>Sphingomonadales</taxon>
        <taxon>Sphingomonadaceae</taxon>
        <taxon>Sphingopyxis</taxon>
    </lineage>
</organism>
<feature type="binding site" evidence="10">
    <location>
        <position position="18"/>
    </location>
    <ligand>
        <name>Mg(2+)</name>
        <dbReference type="ChEBI" id="CHEBI:18420"/>
    </ligand>
</feature>
<dbReference type="UniPathway" id="UPA00315">
    <property type="reaction ID" value="UER00080"/>
</dbReference>
<comment type="caution">
    <text evidence="16">The sequence shown here is derived from an EMBL/GenBank/DDBJ whole genome shotgun (WGS) entry which is preliminary data.</text>
</comment>
<feature type="binding site" description="in other chain" evidence="10">
    <location>
        <begin position="175"/>
        <end position="177"/>
    </location>
    <ligand>
        <name>ATP</name>
        <dbReference type="ChEBI" id="CHEBI:30616"/>
        <note>ligand shared between two neighboring subunits</note>
    </ligand>
</feature>
<evidence type="ECO:0000256" key="1">
    <source>
        <dbReference type="ARBA" id="ARBA00005224"/>
    </source>
</evidence>
<evidence type="ECO:0000259" key="15">
    <source>
        <dbReference type="Pfam" id="PF02773"/>
    </source>
</evidence>
<dbReference type="GO" id="GO:0005524">
    <property type="term" value="F:ATP binding"/>
    <property type="evidence" value="ECO:0007669"/>
    <property type="project" value="UniProtKB-UniRule"/>
</dbReference>
<dbReference type="InterPro" id="IPR022636">
    <property type="entry name" value="S-AdoMet_synthetase_sfam"/>
</dbReference>
<evidence type="ECO:0000313" key="16">
    <source>
        <dbReference type="EMBL" id="OWQ99497.1"/>
    </source>
</evidence>
<dbReference type="OrthoDB" id="9801686at2"/>
<evidence type="ECO:0000256" key="4">
    <source>
        <dbReference type="ARBA" id="ARBA00022679"/>
    </source>
</evidence>
<keyword evidence="9 10" id="KW-0630">Potassium</keyword>
<dbReference type="HAMAP" id="MF_00086">
    <property type="entry name" value="S_AdoMet_synth1"/>
    <property type="match status" value="1"/>
</dbReference>
<dbReference type="PIRSF" id="PIRSF000497">
    <property type="entry name" value="MAT"/>
    <property type="match status" value="1"/>
</dbReference>